<dbReference type="EMBL" id="JNSK01000021">
    <property type="protein sequence ID" value="KGA18689.1"/>
    <property type="molecule type" value="Genomic_DNA"/>
</dbReference>
<gene>
    <name evidence="1" type="ORF">GM50_7885</name>
</gene>
<comment type="caution">
    <text evidence="1">The sequence shown here is derived from an EMBL/GenBank/DDBJ whole genome shotgun (WGS) entry which is preliminary data.</text>
</comment>
<accession>A0A094Q985</accession>
<reference evidence="1" key="1">
    <citation type="submission" date="2014-05" db="EMBL/GenBank/DDBJ databases">
        <title>Key roles for freshwater Actinobacteria revealed by deep metagenomic sequencing.</title>
        <authorList>
            <person name="Ghai R."/>
            <person name="Mizuno C.M."/>
            <person name="Picazo A."/>
            <person name="Camacho A."/>
            <person name="Rodriguez-Valera F."/>
        </authorList>
    </citation>
    <scope>NUCLEOTIDE SEQUENCE</scope>
</reference>
<name>A0A094Q985_9ZZZZ</name>
<organism evidence="1">
    <name type="scientific">freshwater metagenome</name>
    <dbReference type="NCBI Taxonomy" id="449393"/>
    <lineage>
        <taxon>unclassified sequences</taxon>
        <taxon>metagenomes</taxon>
        <taxon>ecological metagenomes</taxon>
    </lineage>
</organism>
<sequence length="53" mass="5990">MKLIRRILAGLAVIALAFKAVASFLSWVERQDDQPAEAWLDEEESDESELKEA</sequence>
<proteinExistence type="predicted"/>
<protein>
    <submittedName>
        <fullName evidence="1">Uncharacterized protein</fullName>
    </submittedName>
</protein>
<dbReference type="AlphaFoldDB" id="A0A094Q985"/>
<evidence type="ECO:0000313" key="1">
    <source>
        <dbReference type="EMBL" id="KGA18689.1"/>
    </source>
</evidence>